<accession>A0ABX2ART6</accession>
<evidence type="ECO:0000256" key="10">
    <source>
        <dbReference type="HAMAP-Rule" id="MF_00115"/>
    </source>
</evidence>
<dbReference type="RefSeq" id="WP_172277562.1">
    <property type="nucleotide sequence ID" value="NZ_CASGMU010000026.1"/>
</dbReference>
<dbReference type="NCBIfam" id="NF001843">
    <property type="entry name" value="PRK00567.1-4"/>
    <property type="match status" value="1"/>
</dbReference>
<evidence type="ECO:0000256" key="6">
    <source>
        <dbReference type="ARBA" id="ARBA00022989"/>
    </source>
</evidence>
<keyword evidence="5 10" id="KW-0812">Transmembrane</keyword>
<dbReference type="EMBL" id="JABKKF010000021">
    <property type="protein sequence ID" value="NPD93257.1"/>
    <property type="molecule type" value="Genomic_DNA"/>
</dbReference>
<dbReference type="SUPFAM" id="SSF81330">
    <property type="entry name" value="Gated mechanosensitive channel"/>
    <property type="match status" value="1"/>
</dbReference>
<dbReference type="NCBIfam" id="NF010557">
    <property type="entry name" value="PRK13952.1"/>
    <property type="match status" value="1"/>
</dbReference>
<keyword evidence="4" id="KW-0997">Cell inner membrane</keyword>
<gene>
    <name evidence="10 11" type="primary">mscL</name>
    <name evidence="11" type="ORF">HPS56_13145</name>
</gene>
<protein>
    <recommendedName>
        <fullName evidence="10">Large-conductance mechanosensitive channel</fullName>
    </recommendedName>
</protein>
<keyword evidence="2 10" id="KW-0813">Transport</keyword>
<name>A0ABX2ART6_9BACT</name>
<keyword evidence="6 10" id="KW-1133">Transmembrane helix</keyword>
<dbReference type="Gene3D" id="1.10.1200.120">
    <property type="entry name" value="Large-conductance mechanosensitive channel, MscL, domain 1"/>
    <property type="match status" value="1"/>
</dbReference>
<comment type="subcellular location">
    <subcellularLocation>
        <location evidence="10">Cell membrane</location>
        <topology evidence="10">Multi-pass membrane protein</topology>
    </subcellularLocation>
    <subcellularLocation>
        <location evidence="1">Membrane</location>
        <topology evidence="1">Multi-pass membrane protein</topology>
    </subcellularLocation>
</comment>
<comment type="caution">
    <text evidence="11">The sequence shown here is derived from an EMBL/GenBank/DDBJ whole genome shotgun (WGS) entry which is preliminary data.</text>
</comment>
<sequence>MGKFINEFKSFAVKGNAVDMAVGVIIGGAFGKIVTSIVNDVIMPPIGWIIGGVNFTDLKFELPSVSLGLEKTSAATINYGNFIQTLIDFVIIAFCVFLLVKGINKLASIKKKETENKPPQPPQPSAEEVLLKEIRDLLKEQKQ</sequence>
<evidence type="ECO:0000313" key="12">
    <source>
        <dbReference type="Proteomes" id="UP000714420"/>
    </source>
</evidence>
<dbReference type="InterPro" id="IPR001185">
    <property type="entry name" value="MS_channel"/>
</dbReference>
<feature type="transmembrane region" description="Helical" evidence="10">
    <location>
        <begin position="82"/>
        <end position="100"/>
    </location>
</feature>
<proteinExistence type="inferred from homology"/>
<comment type="subunit">
    <text evidence="10">Homopentamer.</text>
</comment>
<keyword evidence="8 10" id="KW-0472">Membrane</keyword>
<dbReference type="PANTHER" id="PTHR30266">
    <property type="entry name" value="MECHANOSENSITIVE CHANNEL MSCL"/>
    <property type="match status" value="1"/>
</dbReference>
<dbReference type="InterPro" id="IPR036019">
    <property type="entry name" value="MscL_channel"/>
</dbReference>
<comment type="similarity">
    <text evidence="10">Belongs to the MscL family.</text>
</comment>
<dbReference type="Proteomes" id="UP000714420">
    <property type="component" value="Unassembled WGS sequence"/>
</dbReference>
<keyword evidence="9 10" id="KW-0407">Ion channel</keyword>
<evidence type="ECO:0000256" key="3">
    <source>
        <dbReference type="ARBA" id="ARBA00022475"/>
    </source>
</evidence>
<evidence type="ECO:0000256" key="9">
    <source>
        <dbReference type="ARBA" id="ARBA00023303"/>
    </source>
</evidence>
<keyword evidence="3 10" id="KW-1003">Cell membrane</keyword>
<dbReference type="InterPro" id="IPR037673">
    <property type="entry name" value="MSC/AndL"/>
</dbReference>
<evidence type="ECO:0000256" key="2">
    <source>
        <dbReference type="ARBA" id="ARBA00022448"/>
    </source>
</evidence>
<reference evidence="11 12" key="1">
    <citation type="submission" date="2020-05" db="EMBL/GenBank/DDBJ databases">
        <title>Distinct polysaccharide utilization as determinants for interspecies competition between intestinal Prevotella spp.</title>
        <authorList>
            <person name="Galvez E.J.C."/>
            <person name="Iljazovic A."/>
            <person name="Strowig T."/>
        </authorList>
    </citation>
    <scope>NUCLEOTIDE SEQUENCE [LARGE SCALE GENOMIC DNA]</scope>
    <source>
        <strain evidence="11 12">PMUR</strain>
    </source>
</reference>
<evidence type="ECO:0000313" key="11">
    <source>
        <dbReference type="EMBL" id="NPD93257.1"/>
    </source>
</evidence>
<evidence type="ECO:0000256" key="8">
    <source>
        <dbReference type="ARBA" id="ARBA00023136"/>
    </source>
</evidence>
<evidence type="ECO:0000256" key="1">
    <source>
        <dbReference type="ARBA" id="ARBA00004141"/>
    </source>
</evidence>
<dbReference type="Pfam" id="PF01741">
    <property type="entry name" value="MscL"/>
    <property type="match status" value="1"/>
</dbReference>
<evidence type="ECO:0000256" key="7">
    <source>
        <dbReference type="ARBA" id="ARBA00023065"/>
    </source>
</evidence>
<evidence type="ECO:0000256" key="4">
    <source>
        <dbReference type="ARBA" id="ARBA00022519"/>
    </source>
</evidence>
<dbReference type="PANTHER" id="PTHR30266:SF2">
    <property type="entry name" value="LARGE-CONDUCTANCE MECHANOSENSITIVE CHANNEL"/>
    <property type="match status" value="1"/>
</dbReference>
<comment type="caution">
    <text evidence="10">Lacks conserved residue(s) required for the propagation of feature annotation.</text>
</comment>
<dbReference type="HAMAP" id="MF_00115">
    <property type="entry name" value="MscL"/>
    <property type="match status" value="1"/>
</dbReference>
<comment type="function">
    <text evidence="10">Channel that opens in response to stretch forces in the membrane lipid bilayer. May participate in the regulation of osmotic pressure changes within the cell.</text>
</comment>
<keyword evidence="7 10" id="KW-0406">Ion transport</keyword>
<keyword evidence="12" id="KW-1185">Reference proteome</keyword>
<dbReference type="NCBIfam" id="TIGR00220">
    <property type="entry name" value="mscL"/>
    <property type="match status" value="1"/>
</dbReference>
<dbReference type="PRINTS" id="PR01264">
    <property type="entry name" value="MECHCHANNEL"/>
</dbReference>
<organism evidence="11 12">
    <name type="scientific">Xylanibacter muris</name>
    <dbReference type="NCBI Taxonomy" id="2736290"/>
    <lineage>
        <taxon>Bacteria</taxon>
        <taxon>Pseudomonadati</taxon>
        <taxon>Bacteroidota</taxon>
        <taxon>Bacteroidia</taxon>
        <taxon>Bacteroidales</taxon>
        <taxon>Prevotellaceae</taxon>
        <taxon>Xylanibacter</taxon>
    </lineage>
</organism>
<evidence type="ECO:0000256" key="5">
    <source>
        <dbReference type="ARBA" id="ARBA00022692"/>
    </source>
</evidence>